<evidence type="ECO:0000313" key="2">
    <source>
        <dbReference type="EMBL" id="MDR6534786.1"/>
    </source>
</evidence>
<comment type="caution">
    <text evidence="2">The sequence shown here is derived from an EMBL/GenBank/DDBJ whole genome shotgun (WGS) entry which is preliminary data.</text>
</comment>
<feature type="transmembrane region" description="Helical" evidence="1">
    <location>
        <begin position="56"/>
        <end position="78"/>
    </location>
</feature>
<keyword evidence="1" id="KW-1133">Transmembrane helix</keyword>
<feature type="transmembrane region" description="Helical" evidence="1">
    <location>
        <begin position="29"/>
        <end position="50"/>
    </location>
</feature>
<evidence type="ECO:0000256" key="1">
    <source>
        <dbReference type="SAM" id="Phobius"/>
    </source>
</evidence>
<sequence length="92" mass="10047">MDHDGDKGGKGEGPRIECAGDRWTLFMGWALKTVIALIAVGAAAASVPYWERADFPVTSLVIYVAGMVFIAMPLCLYYEALLRTRQDHATQA</sequence>
<keyword evidence="3" id="KW-1185">Reference proteome</keyword>
<evidence type="ECO:0008006" key="4">
    <source>
        <dbReference type="Google" id="ProtNLM"/>
    </source>
</evidence>
<keyword evidence="1" id="KW-0472">Membrane</keyword>
<organism evidence="2 3">
    <name type="scientific">Variovorax soli</name>
    <dbReference type="NCBI Taxonomy" id="376815"/>
    <lineage>
        <taxon>Bacteria</taxon>
        <taxon>Pseudomonadati</taxon>
        <taxon>Pseudomonadota</taxon>
        <taxon>Betaproteobacteria</taxon>
        <taxon>Burkholderiales</taxon>
        <taxon>Comamonadaceae</taxon>
        <taxon>Variovorax</taxon>
    </lineage>
</organism>
<protein>
    <recommendedName>
        <fullName evidence="4">Solute:sodium symporter small subunit</fullName>
    </recommendedName>
</protein>
<name>A0ABU1N8L9_9BURK</name>
<dbReference type="Proteomes" id="UP001184230">
    <property type="component" value="Unassembled WGS sequence"/>
</dbReference>
<evidence type="ECO:0000313" key="3">
    <source>
        <dbReference type="Proteomes" id="UP001184230"/>
    </source>
</evidence>
<dbReference type="EMBL" id="JAVDRF010000001">
    <property type="protein sequence ID" value="MDR6534786.1"/>
    <property type="molecule type" value="Genomic_DNA"/>
</dbReference>
<accession>A0ABU1N8L9</accession>
<dbReference type="RefSeq" id="WP_309898256.1">
    <property type="nucleotide sequence ID" value="NZ_JAVDRF010000001.1"/>
</dbReference>
<reference evidence="2 3" key="1">
    <citation type="submission" date="2023-07" db="EMBL/GenBank/DDBJ databases">
        <title>Sorghum-associated microbial communities from plants grown in Nebraska, USA.</title>
        <authorList>
            <person name="Schachtman D."/>
        </authorList>
    </citation>
    <scope>NUCLEOTIDE SEQUENCE [LARGE SCALE GENOMIC DNA]</scope>
    <source>
        <strain evidence="2 3">DS1781</strain>
    </source>
</reference>
<keyword evidence="1" id="KW-0812">Transmembrane</keyword>
<proteinExistence type="predicted"/>
<gene>
    <name evidence="2" type="ORF">J2739_000546</name>
</gene>